<evidence type="ECO:0000256" key="1">
    <source>
        <dbReference type="ARBA" id="ARBA00009437"/>
    </source>
</evidence>
<dbReference type="InterPro" id="IPR000847">
    <property type="entry name" value="LysR_HTH_N"/>
</dbReference>
<dbReference type="InterPro" id="IPR036388">
    <property type="entry name" value="WH-like_DNA-bd_sf"/>
</dbReference>
<organism evidence="6 7">
    <name type="scientific">Exiguobacterium antarcticum</name>
    <dbReference type="NCBI Taxonomy" id="132920"/>
    <lineage>
        <taxon>Bacteria</taxon>
        <taxon>Bacillati</taxon>
        <taxon>Bacillota</taxon>
        <taxon>Bacilli</taxon>
        <taxon>Bacillales</taxon>
        <taxon>Bacillales Family XII. Incertae Sedis</taxon>
        <taxon>Exiguobacterium</taxon>
    </lineage>
</organism>
<dbReference type="PANTHER" id="PTHR30419:SF8">
    <property type="entry name" value="NITROGEN ASSIMILATION TRANSCRIPTIONAL ACTIVATOR-RELATED"/>
    <property type="match status" value="1"/>
</dbReference>
<dbReference type="SUPFAM" id="SSF53850">
    <property type="entry name" value="Periplasmic binding protein-like II"/>
    <property type="match status" value="1"/>
</dbReference>
<reference evidence="6 7" key="1">
    <citation type="submission" date="2023-04" db="EMBL/GenBank/DDBJ databases">
        <title>Antarctic isolates genomes.</title>
        <authorList>
            <person name="Dimov S.G."/>
        </authorList>
    </citation>
    <scope>NUCLEOTIDE SEQUENCE [LARGE SCALE GENOMIC DNA]</scope>
    <source>
        <strain evidence="6 7">AL19</strain>
    </source>
</reference>
<evidence type="ECO:0000256" key="3">
    <source>
        <dbReference type="ARBA" id="ARBA00023125"/>
    </source>
</evidence>
<dbReference type="EMBL" id="JASBQV010000016">
    <property type="protein sequence ID" value="MDI3235482.1"/>
    <property type="molecule type" value="Genomic_DNA"/>
</dbReference>
<evidence type="ECO:0000256" key="2">
    <source>
        <dbReference type="ARBA" id="ARBA00023015"/>
    </source>
</evidence>
<comment type="similarity">
    <text evidence="1">Belongs to the LysR transcriptional regulatory family.</text>
</comment>
<name>A0ABT6R3Y0_9BACL</name>
<dbReference type="Gene3D" id="3.40.190.290">
    <property type="match status" value="1"/>
</dbReference>
<dbReference type="Gene3D" id="1.10.10.10">
    <property type="entry name" value="Winged helix-like DNA-binding domain superfamily/Winged helix DNA-binding domain"/>
    <property type="match status" value="1"/>
</dbReference>
<keyword evidence="2" id="KW-0805">Transcription regulation</keyword>
<evidence type="ECO:0000256" key="4">
    <source>
        <dbReference type="ARBA" id="ARBA00023163"/>
    </source>
</evidence>
<dbReference type="PANTHER" id="PTHR30419">
    <property type="entry name" value="HTH-TYPE TRANSCRIPTIONAL REGULATOR YBHD"/>
    <property type="match status" value="1"/>
</dbReference>
<dbReference type="InterPro" id="IPR050950">
    <property type="entry name" value="HTH-type_LysR_regulators"/>
</dbReference>
<dbReference type="InterPro" id="IPR005119">
    <property type="entry name" value="LysR_subst-bd"/>
</dbReference>
<comment type="caution">
    <text evidence="6">The sequence shown here is derived from an EMBL/GenBank/DDBJ whole genome shotgun (WGS) entry which is preliminary data.</text>
</comment>
<keyword evidence="7" id="KW-1185">Reference proteome</keyword>
<accession>A0ABT6R3Y0</accession>
<evidence type="ECO:0000259" key="5">
    <source>
        <dbReference type="PROSITE" id="PS50931"/>
    </source>
</evidence>
<dbReference type="SUPFAM" id="SSF46785">
    <property type="entry name" value="Winged helix' DNA-binding domain"/>
    <property type="match status" value="1"/>
</dbReference>
<dbReference type="Proteomes" id="UP001243286">
    <property type="component" value="Unassembled WGS sequence"/>
</dbReference>
<keyword evidence="4" id="KW-0804">Transcription</keyword>
<proteinExistence type="inferred from homology"/>
<dbReference type="RefSeq" id="WP_026830784.1">
    <property type="nucleotide sequence ID" value="NZ_JASBQV010000016.1"/>
</dbReference>
<gene>
    <name evidence="6" type="ORF">QK289_10725</name>
</gene>
<dbReference type="CDD" id="cd05466">
    <property type="entry name" value="PBP2_LTTR_substrate"/>
    <property type="match status" value="1"/>
</dbReference>
<dbReference type="PRINTS" id="PR00039">
    <property type="entry name" value="HTHLYSR"/>
</dbReference>
<keyword evidence="3" id="KW-0238">DNA-binding</keyword>
<evidence type="ECO:0000313" key="7">
    <source>
        <dbReference type="Proteomes" id="UP001243286"/>
    </source>
</evidence>
<dbReference type="InterPro" id="IPR036390">
    <property type="entry name" value="WH_DNA-bd_sf"/>
</dbReference>
<sequence>MELQQLRYFLAVVEEKNITRAARILRISQPALSRQLQRLEDELNGVLFDRTPSGIVLTESGYYLAERAREMVTLADKIVTNLTTEETLHGDLYIGGGETTSMLSVIRAFHEMHQQHPEVTIRIHSGNGQDILDKLDKGILDFGLVIEPFDVKEYHHLQLATADRWGILTRRDHPLGQQTTVDASDLRNAPLIISEQTKDQKQFAEKTGLDFNASRIVGTYNLLFNASLLVKEGLGHALCLDHIINTTGSKLIFVPLLPNVTSNTFLIWKKEAVLSRPAKKLLEWINDQPPIKKWTDS</sequence>
<protein>
    <submittedName>
        <fullName evidence="6">LysR family transcriptional regulator</fullName>
    </submittedName>
</protein>
<dbReference type="Pfam" id="PF03466">
    <property type="entry name" value="LysR_substrate"/>
    <property type="match status" value="1"/>
</dbReference>
<dbReference type="Pfam" id="PF00126">
    <property type="entry name" value="HTH_1"/>
    <property type="match status" value="1"/>
</dbReference>
<dbReference type="PROSITE" id="PS50931">
    <property type="entry name" value="HTH_LYSR"/>
    <property type="match status" value="1"/>
</dbReference>
<evidence type="ECO:0000313" key="6">
    <source>
        <dbReference type="EMBL" id="MDI3235482.1"/>
    </source>
</evidence>
<feature type="domain" description="HTH lysR-type" evidence="5">
    <location>
        <begin position="1"/>
        <end position="58"/>
    </location>
</feature>